<gene>
    <name evidence="1" type="ORF">BAURA63_03181</name>
</gene>
<sequence>MTLAPLQPTRTLDLSFCTGRTLYGSEPTIHTIWNGGIDVPVEYLADLVTAQIVAASCLGFGATKASLSSSSTKLSLTHQAAWSVSELSSRLLLTEYMGLFYIGSCQSAVTTTHDLPIEDSSMRLKTQARRLLLFNLDHNGAAINNAVHLLTENLELNAEQLTNFRDCLILRTMDPVQL</sequence>
<name>A0A2H1KCH0_BREAU</name>
<evidence type="ECO:0000313" key="2">
    <source>
        <dbReference type="Proteomes" id="UP000234327"/>
    </source>
</evidence>
<evidence type="ECO:0000313" key="1">
    <source>
        <dbReference type="EMBL" id="SMX97268.1"/>
    </source>
</evidence>
<dbReference type="RefSeq" id="WP_101598665.1">
    <property type="nucleotide sequence ID" value="NZ_FXYZ01000017.1"/>
</dbReference>
<accession>A0A2H1KCH0</accession>
<dbReference type="EMBL" id="FXYZ01000017">
    <property type="protein sequence ID" value="SMX97268.1"/>
    <property type="molecule type" value="Genomic_DNA"/>
</dbReference>
<dbReference type="Proteomes" id="UP000234327">
    <property type="component" value="Unassembled WGS sequence"/>
</dbReference>
<proteinExistence type="predicted"/>
<reference evidence="1 2" key="1">
    <citation type="submission" date="2017-03" db="EMBL/GenBank/DDBJ databases">
        <authorList>
            <person name="Afonso C.L."/>
            <person name="Miller P.J."/>
            <person name="Scott M.A."/>
            <person name="Spackman E."/>
            <person name="Goraichik I."/>
            <person name="Dimitrov K.M."/>
            <person name="Suarez D.L."/>
            <person name="Swayne D.E."/>
        </authorList>
    </citation>
    <scope>NUCLEOTIDE SEQUENCE [LARGE SCALE GENOMIC DNA]</scope>
    <source>
        <strain evidence="2">6(3)</strain>
    </source>
</reference>
<organism evidence="1 2">
    <name type="scientific">Brevibacterium aurantiacum</name>
    <dbReference type="NCBI Taxonomy" id="273384"/>
    <lineage>
        <taxon>Bacteria</taxon>
        <taxon>Bacillati</taxon>
        <taxon>Actinomycetota</taxon>
        <taxon>Actinomycetes</taxon>
        <taxon>Micrococcales</taxon>
        <taxon>Brevibacteriaceae</taxon>
        <taxon>Brevibacterium</taxon>
    </lineage>
</organism>
<dbReference type="AlphaFoldDB" id="A0A2H1KCH0"/>
<protein>
    <submittedName>
        <fullName evidence="1">Uncharacterized protein</fullName>
    </submittedName>
</protein>